<keyword evidence="1" id="KW-0614">Plasmid</keyword>
<accession>A0A6S4TGX5</accession>
<organism evidence="1 2">
    <name type="scientific">Aeromonas caviae</name>
    <name type="common">Aeromonas punctata</name>
    <dbReference type="NCBI Taxonomy" id="648"/>
    <lineage>
        <taxon>Bacteria</taxon>
        <taxon>Pseudomonadati</taxon>
        <taxon>Pseudomonadota</taxon>
        <taxon>Gammaproteobacteria</taxon>
        <taxon>Aeromonadales</taxon>
        <taxon>Aeromonadaceae</taxon>
        <taxon>Aeromonas</taxon>
    </lineage>
</organism>
<dbReference type="EMBL" id="AP021928">
    <property type="protein sequence ID" value="BBQ32842.1"/>
    <property type="molecule type" value="Genomic_DNA"/>
</dbReference>
<dbReference type="RefSeq" id="WP_182936417.1">
    <property type="nucleotide sequence ID" value="NZ_AP021928.1"/>
</dbReference>
<sequence length="149" mass="16998">MGIGKKTDVDKDALLQEGKLFCRVFLAYLWGHPEYRGWWGKEALACELIEEGKRSTAVTREVLSHGDLTALLYNRTNKNPYWLNYALMQLALRRGFVPAHLADWVAICRTVANELVLPTIEGIEERLATEYRLTIPVAMKQAIEAYLCL</sequence>
<protein>
    <submittedName>
        <fullName evidence="1">Uncharacterized protein</fullName>
    </submittedName>
</protein>
<proteinExistence type="predicted"/>
<reference evidence="1 2" key="1">
    <citation type="submission" date="2019-12" db="EMBL/GenBank/DDBJ databases">
        <title>complete genome sequences of Aeromonas caviae str. WP2-W18-ESBL-01 isolated from wastewater treatment plant effluent.</title>
        <authorList>
            <person name="Sekizuka T."/>
            <person name="Itokawa K."/>
            <person name="Yatsu K."/>
            <person name="Inamine Y."/>
            <person name="Kuroda M."/>
        </authorList>
    </citation>
    <scope>NUCLEOTIDE SEQUENCE [LARGE SCALE GENOMIC DNA]</scope>
    <source>
        <strain evidence="1 2">WP2-W18-ESBL-01</strain>
        <plasmid evidence="1 2">pWP2-W18-ESBL-01_1</plasmid>
    </source>
</reference>
<dbReference type="AlphaFoldDB" id="A0A6S4TGX5"/>
<geneLocation type="plasmid" evidence="1 2">
    <name>pWP2-W18-ESBL-01_1</name>
</geneLocation>
<evidence type="ECO:0000313" key="2">
    <source>
        <dbReference type="Proteomes" id="UP000515756"/>
    </source>
</evidence>
<gene>
    <name evidence="1" type="ORF">WP2W18E01_P10890</name>
</gene>
<dbReference type="Proteomes" id="UP000515756">
    <property type="component" value="Plasmid pWP2-W18-ESBL-01_1"/>
</dbReference>
<evidence type="ECO:0000313" key="1">
    <source>
        <dbReference type="EMBL" id="BBQ32842.1"/>
    </source>
</evidence>
<name>A0A6S4TGX5_AERCA</name>